<evidence type="ECO:0000313" key="14">
    <source>
        <dbReference type="EMBL" id="EKX40553.1"/>
    </source>
</evidence>
<organism evidence="14">
    <name type="scientific">Guillardia theta (strain CCMP2712)</name>
    <name type="common">Cryptophyte</name>
    <dbReference type="NCBI Taxonomy" id="905079"/>
    <lineage>
        <taxon>Eukaryota</taxon>
        <taxon>Cryptophyceae</taxon>
        <taxon>Pyrenomonadales</taxon>
        <taxon>Geminigeraceae</taxon>
        <taxon>Guillardia</taxon>
    </lineage>
</organism>
<proteinExistence type="predicted"/>
<feature type="compositionally biased region" description="Basic and acidic residues" evidence="11">
    <location>
        <begin position="626"/>
        <end position="640"/>
    </location>
</feature>
<dbReference type="PANTHER" id="PTHR13808">
    <property type="entry name" value="CBP/P300-RELATED"/>
    <property type="match status" value="1"/>
</dbReference>
<feature type="region of interest" description="Disordered" evidence="11">
    <location>
        <begin position="1014"/>
        <end position="1158"/>
    </location>
</feature>
<dbReference type="AlphaFoldDB" id="L1IWB0"/>
<reference evidence="15" key="3">
    <citation type="submission" date="2015-06" db="UniProtKB">
        <authorList>
            <consortium name="EnsemblProtists"/>
        </authorList>
    </citation>
    <scope>IDENTIFICATION</scope>
</reference>
<dbReference type="Gene3D" id="2.30.30.140">
    <property type="match status" value="1"/>
</dbReference>
<feature type="region of interest" description="Disordered" evidence="11">
    <location>
        <begin position="674"/>
        <end position="712"/>
    </location>
</feature>
<feature type="domain" description="CBP/p300-type HAT" evidence="13">
    <location>
        <begin position="410"/>
        <end position="826"/>
    </location>
</feature>
<evidence type="ECO:0000256" key="7">
    <source>
        <dbReference type="ARBA" id="ARBA00023163"/>
    </source>
</evidence>
<keyword evidence="7" id="KW-0804">Transcription</keyword>
<dbReference type="PANTHER" id="PTHR13808:SF1">
    <property type="entry name" value="HISTONE ACETYLTRANSFERASE"/>
    <property type="match status" value="1"/>
</dbReference>
<dbReference type="eggNOG" id="KOG1778">
    <property type="taxonomic scope" value="Eukaryota"/>
</dbReference>
<dbReference type="SMART" id="SM01250">
    <property type="entry name" value="KAT11"/>
    <property type="match status" value="1"/>
</dbReference>
<evidence type="ECO:0000256" key="2">
    <source>
        <dbReference type="ARBA" id="ARBA00013184"/>
    </source>
</evidence>
<dbReference type="PROSITE" id="PS51727">
    <property type="entry name" value="CBP_P300_HAT"/>
    <property type="match status" value="1"/>
</dbReference>
<comment type="catalytic activity">
    <reaction evidence="9">
        <text>L-lysyl-[protein] + acetyl-CoA = N(6)-acetyl-L-lysyl-[protein] + CoA + H(+)</text>
        <dbReference type="Rhea" id="RHEA:45948"/>
        <dbReference type="Rhea" id="RHEA-COMP:9752"/>
        <dbReference type="Rhea" id="RHEA-COMP:10731"/>
        <dbReference type="ChEBI" id="CHEBI:15378"/>
        <dbReference type="ChEBI" id="CHEBI:29969"/>
        <dbReference type="ChEBI" id="CHEBI:57287"/>
        <dbReference type="ChEBI" id="CHEBI:57288"/>
        <dbReference type="ChEBI" id="CHEBI:61930"/>
        <dbReference type="EC" id="2.3.1.48"/>
    </reaction>
</comment>
<keyword evidence="6" id="KW-0805">Transcription regulation</keyword>
<dbReference type="GO" id="GO:0005667">
    <property type="term" value="C:transcription regulator complex"/>
    <property type="evidence" value="ECO:0007669"/>
    <property type="project" value="TreeGrafter"/>
</dbReference>
<dbReference type="GO" id="GO:0004402">
    <property type="term" value="F:histone acetyltransferase activity"/>
    <property type="evidence" value="ECO:0007669"/>
    <property type="project" value="InterPro"/>
</dbReference>
<feature type="region of interest" description="Disordered" evidence="11">
    <location>
        <begin position="752"/>
        <end position="772"/>
    </location>
</feature>
<dbReference type="GO" id="GO:0005634">
    <property type="term" value="C:nucleus"/>
    <property type="evidence" value="ECO:0007669"/>
    <property type="project" value="UniProtKB-SubCell"/>
</dbReference>
<evidence type="ECO:0000313" key="16">
    <source>
        <dbReference type="Proteomes" id="UP000011087"/>
    </source>
</evidence>
<evidence type="ECO:0000256" key="3">
    <source>
        <dbReference type="ARBA" id="ARBA00022443"/>
    </source>
</evidence>
<sequence length="1260" mass="142724">MSSAWAARSRRTHGSRIEEEIECAEEASLEAFAERFKGYQATHAFQGEDTVFGSGGFLLGRSDLYQEKLLDEIQGTKSEAKSGTVQRILNQKVVFLKVTKVYKNITLPKKSWFPVTVTQVSRIKTIKKYLDEDEDILSLESDQSGVSCTMLVEEVKGWVLLRLDTGEEGWYPAAFVKSMRRFIEIEGEQEKVLVGSGKRIRRQTDRLSPTWSSDDESKSAAETKVVASTERISTRNTKVDSNEDEWKDPCAMCFNPAKKLGNAKTIALICSRCEGIIKQGWPFWQHCDPPEHEPGHPVSIVNMCIYCFQVVQRDGMYTPPKEETEGAKVAAPPDEAKSKVILATEFTSKVVEQDVESMCECPFCGRKYHDRCVRYNREMYGDIPPRCIHRDCQDKWNSLAKPQLNCLYLNLRARDMKESPLSQHMQSYVAKKVFKGLEKSCPVIIRTVSNVKRMQESTPGFTARFGKQNFPYLLKNIMCFVECEDETDVAFLGLVVAEFGSDAPEPNKNKAYISYIDSVQLYHKASCCLRGRDVCSSSTCSDPEECTRERKEVVRRVLLGYLDAVKKRGFEALFIWSMPPNDLHHDYIFHMRPLHQHCPTPAQLDSWYAKLLNVAKQEGIITDWDSNARRDEDGEQDRSLPRSLFGPDMSLRHVPQFPGGLMLRALEAALSGGDAKLTSSATPSRPETSKRARAEVTPPADSGPSRSEGRRISRELTIQSHERHQRAVEAMNKYMQRNSEMGSIFMVQYSKDKAGSGKSKSSSKHREETLEEDPLVNVDEDKHEFTLNECAHLCTLLNDLHLQFNDMRHGKFSTMMMIHRLVRQLLIKSESLKKAHPAPATVRGRILDVADALLHRLGGSSGSVRQVFRSTNGASPKDEIQRGGSKEWREESKLWKAMKRASHHVSEETEDSVRELTARQRRNLNDAADAAASHKCNSRCADGKCNKYDWEFACPVVCRWQHTCCMREDPLVCFDEAIEARDICYDTDYNYMCHLCSAMPQVVAIRSKGRHKDPIILRKEPLKRKRGRPPIRRDAEETKKREEDAKLAIARSSGSSDHVRPYKLAKTAGSDGKAGGEESKSREAQPPSARGKKKRRGYKFTHIKNTKIRSKGEGAGREAEEAVKETQSSGKKARKREVDAESVGDSGSRRSSIPGITDKDTRDEIYLSRFEHKTSKSRFFVGQNVECEDRGAFYQAEIKSIDNSLRTQRVLVHFKGWSIRYDVWLAADSSRAFSSQSDTFRKDTDEDPAGIRPLAESKTS</sequence>
<evidence type="ECO:0000256" key="5">
    <source>
        <dbReference type="ARBA" id="ARBA00022853"/>
    </source>
</evidence>
<evidence type="ECO:0000256" key="1">
    <source>
        <dbReference type="ARBA" id="ARBA00004123"/>
    </source>
</evidence>
<reference evidence="16" key="2">
    <citation type="submission" date="2012-11" db="EMBL/GenBank/DDBJ databases">
        <authorList>
            <person name="Kuo A."/>
            <person name="Curtis B.A."/>
            <person name="Tanifuji G."/>
            <person name="Burki F."/>
            <person name="Gruber A."/>
            <person name="Irimia M."/>
            <person name="Maruyama S."/>
            <person name="Arias M.C."/>
            <person name="Ball S.G."/>
            <person name="Gile G.H."/>
            <person name="Hirakawa Y."/>
            <person name="Hopkins J.F."/>
            <person name="Rensing S.A."/>
            <person name="Schmutz J."/>
            <person name="Symeonidi A."/>
            <person name="Elias M."/>
            <person name="Eveleigh R.J."/>
            <person name="Herman E.K."/>
            <person name="Klute M.J."/>
            <person name="Nakayama T."/>
            <person name="Obornik M."/>
            <person name="Reyes-Prieto A."/>
            <person name="Armbrust E.V."/>
            <person name="Aves S.J."/>
            <person name="Beiko R.G."/>
            <person name="Coutinho P."/>
            <person name="Dacks J.B."/>
            <person name="Durnford D.G."/>
            <person name="Fast N.M."/>
            <person name="Green B.R."/>
            <person name="Grisdale C."/>
            <person name="Hempe F."/>
            <person name="Henrissat B."/>
            <person name="Hoppner M.P."/>
            <person name="Ishida K.-I."/>
            <person name="Kim E."/>
            <person name="Koreny L."/>
            <person name="Kroth P.G."/>
            <person name="Liu Y."/>
            <person name="Malik S.-B."/>
            <person name="Maier U.G."/>
            <person name="McRose D."/>
            <person name="Mock T."/>
            <person name="Neilson J.A."/>
            <person name="Onodera N.T."/>
            <person name="Poole A.M."/>
            <person name="Pritham E.J."/>
            <person name="Richards T.A."/>
            <person name="Rocap G."/>
            <person name="Roy S.W."/>
            <person name="Sarai C."/>
            <person name="Schaack S."/>
            <person name="Shirato S."/>
            <person name="Slamovits C.H."/>
            <person name="Spencer D.F."/>
            <person name="Suzuki S."/>
            <person name="Worden A.Z."/>
            <person name="Zauner S."/>
            <person name="Barry K."/>
            <person name="Bell C."/>
            <person name="Bharti A.K."/>
            <person name="Crow J.A."/>
            <person name="Grimwood J."/>
            <person name="Kramer R."/>
            <person name="Lindquist E."/>
            <person name="Lucas S."/>
            <person name="Salamov A."/>
            <person name="McFadden G.I."/>
            <person name="Lane C.E."/>
            <person name="Keeling P.J."/>
            <person name="Gray M.W."/>
            <person name="Grigoriev I.V."/>
            <person name="Archibald J.M."/>
        </authorList>
    </citation>
    <scope>NUCLEOTIDE SEQUENCE</scope>
    <source>
        <strain evidence="16">CCMP2712</strain>
    </source>
</reference>
<feature type="region of interest" description="Disordered" evidence="11">
    <location>
        <begin position="866"/>
        <end position="886"/>
    </location>
</feature>
<feature type="region of interest" description="Disordered" evidence="11">
    <location>
        <begin position="625"/>
        <end position="651"/>
    </location>
</feature>
<evidence type="ECO:0000259" key="12">
    <source>
        <dbReference type="PROSITE" id="PS50002"/>
    </source>
</evidence>
<evidence type="ECO:0000256" key="4">
    <source>
        <dbReference type="ARBA" id="ARBA00022679"/>
    </source>
</evidence>
<feature type="domain" description="SH3" evidence="12">
    <location>
        <begin position="118"/>
        <end position="181"/>
    </location>
</feature>
<name>L1IWB0_GUITC</name>
<keyword evidence="3 10" id="KW-0728">SH3 domain</keyword>
<dbReference type="GO" id="GO:0045944">
    <property type="term" value="P:positive regulation of transcription by RNA polymerase II"/>
    <property type="evidence" value="ECO:0007669"/>
    <property type="project" value="TreeGrafter"/>
</dbReference>
<keyword evidence="8" id="KW-0539">Nucleus</keyword>
<dbReference type="GO" id="GO:0000123">
    <property type="term" value="C:histone acetyltransferase complex"/>
    <property type="evidence" value="ECO:0007669"/>
    <property type="project" value="TreeGrafter"/>
</dbReference>
<dbReference type="GeneID" id="17297197"/>
<reference evidence="14 16" key="1">
    <citation type="journal article" date="2012" name="Nature">
        <title>Algal genomes reveal evolutionary mosaicism and the fate of nucleomorphs.</title>
        <authorList>
            <consortium name="DOE Joint Genome Institute"/>
            <person name="Curtis B.A."/>
            <person name="Tanifuji G."/>
            <person name="Burki F."/>
            <person name="Gruber A."/>
            <person name="Irimia M."/>
            <person name="Maruyama S."/>
            <person name="Arias M.C."/>
            <person name="Ball S.G."/>
            <person name="Gile G.H."/>
            <person name="Hirakawa Y."/>
            <person name="Hopkins J.F."/>
            <person name="Kuo A."/>
            <person name="Rensing S.A."/>
            <person name="Schmutz J."/>
            <person name="Symeonidi A."/>
            <person name="Elias M."/>
            <person name="Eveleigh R.J."/>
            <person name="Herman E.K."/>
            <person name="Klute M.J."/>
            <person name="Nakayama T."/>
            <person name="Obornik M."/>
            <person name="Reyes-Prieto A."/>
            <person name="Armbrust E.V."/>
            <person name="Aves S.J."/>
            <person name="Beiko R.G."/>
            <person name="Coutinho P."/>
            <person name="Dacks J.B."/>
            <person name="Durnford D.G."/>
            <person name="Fast N.M."/>
            <person name="Green B.R."/>
            <person name="Grisdale C.J."/>
            <person name="Hempel F."/>
            <person name="Henrissat B."/>
            <person name="Hoppner M.P."/>
            <person name="Ishida K."/>
            <person name="Kim E."/>
            <person name="Koreny L."/>
            <person name="Kroth P.G."/>
            <person name="Liu Y."/>
            <person name="Malik S.B."/>
            <person name="Maier U.G."/>
            <person name="McRose D."/>
            <person name="Mock T."/>
            <person name="Neilson J.A."/>
            <person name="Onodera N.T."/>
            <person name="Poole A.M."/>
            <person name="Pritham E.J."/>
            <person name="Richards T.A."/>
            <person name="Rocap G."/>
            <person name="Roy S.W."/>
            <person name="Sarai C."/>
            <person name="Schaack S."/>
            <person name="Shirato S."/>
            <person name="Slamovits C.H."/>
            <person name="Spencer D.F."/>
            <person name="Suzuki S."/>
            <person name="Worden A.Z."/>
            <person name="Zauner S."/>
            <person name="Barry K."/>
            <person name="Bell C."/>
            <person name="Bharti A.K."/>
            <person name="Crow J.A."/>
            <person name="Grimwood J."/>
            <person name="Kramer R."/>
            <person name="Lindquist E."/>
            <person name="Lucas S."/>
            <person name="Salamov A."/>
            <person name="McFadden G.I."/>
            <person name="Lane C.E."/>
            <person name="Keeling P.J."/>
            <person name="Gray M.W."/>
            <person name="Grigoriev I.V."/>
            <person name="Archibald J.M."/>
        </authorList>
    </citation>
    <scope>NUCLEOTIDE SEQUENCE</scope>
    <source>
        <strain evidence="14 16">CCMP2712</strain>
    </source>
</reference>
<dbReference type="KEGG" id="gtt:GUITHDRAFT_142658"/>
<evidence type="ECO:0000259" key="13">
    <source>
        <dbReference type="PROSITE" id="PS51727"/>
    </source>
</evidence>
<feature type="compositionally biased region" description="Basic residues" evidence="11">
    <location>
        <begin position="1021"/>
        <end position="1030"/>
    </location>
</feature>
<dbReference type="EC" id="2.3.1.48" evidence="2"/>
<feature type="compositionally biased region" description="Basic and acidic residues" evidence="11">
    <location>
        <begin position="1110"/>
        <end position="1124"/>
    </location>
</feature>
<evidence type="ECO:0000256" key="10">
    <source>
        <dbReference type="PROSITE-ProRule" id="PRU00192"/>
    </source>
</evidence>
<dbReference type="Proteomes" id="UP000011087">
    <property type="component" value="Unassembled WGS sequence"/>
</dbReference>
<dbReference type="RefSeq" id="XP_005827533.1">
    <property type="nucleotide sequence ID" value="XM_005827476.1"/>
</dbReference>
<dbReference type="GO" id="GO:0003713">
    <property type="term" value="F:transcription coactivator activity"/>
    <property type="evidence" value="ECO:0007669"/>
    <property type="project" value="TreeGrafter"/>
</dbReference>
<feature type="compositionally biased region" description="Basic and acidic residues" evidence="11">
    <location>
        <begin position="1031"/>
        <end position="1046"/>
    </location>
</feature>
<dbReference type="OrthoDB" id="899at2759"/>
<dbReference type="Pfam" id="PF08214">
    <property type="entry name" value="HAT_KAT11"/>
    <property type="match status" value="1"/>
</dbReference>
<feature type="region of interest" description="Disordered" evidence="11">
    <location>
        <begin position="1231"/>
        <end position="1260"/>
    </location>
</feature>
<feature type="compositionally biased region" description="Polar residues" evidence="11">
    <location>
        <begin position="677"/>
        <end position="686"/>
    </location>
</feature>
<evidence type="ECO:0000256" key="9">
    <source>
        <dbReference type="ARBA" id="ARBA00048017"/>
    </source>
</evidence>
<dbReference type="GO" id="GO:0031490">
    <property type="term" value="F:chromatin DNA binding"/>
    <property type="evidence" value="ECO:0007669"/>
    <property type="project" value="TreeGrafter"/>
</dbReference>
<gene>
    <name evidence="14" type="ORF">GUITHDRAFT_142658</name>
</gene>
<accession>L1IWB0</accession>
<dbReference type="PaxDb" id="55529-EKX40553"/>
<dbReference type="EMBL" id="JH993030">
    <property type="protein sequence ID" value="EKX40553.1"/>
    <property type="molecule type" value="Genomic_DNA"/>
</dbReference>
<feature type="compositionally biased region" description="Basic and acidic residues" evidence="11">
    <location>
        <begin position="876"/>
        <end position="886"/>
    </location>
</feature>
<dbReference type="STRING" id="905079.L1IWB0"/>
<feature type="compositionally biased region" description="Basic and acidic residues" evidence="11">
    <location>
        <begin position="1074"/>
        <end position="1083"/>
    </location>
</feature>
<comment type="subcellular location">
    <subcellularLocation>
        <location evidence="1">Nucleus</location>
    </subcellularLocation>
</comment>
<dbReference type="EnsemblProtists" id="EKX40553">
    <property type="protein sequence ID" value="EKX40553"/>
    <property type="gene ID" value="GUITHDRAFT_142658"/>
</dbReference>
<evidence type="ECO:0000256" key="6">
    <source>
        <dbReference type="ARBA" id="ARBA00023015"/>
    </source>
</evidence>
<dbReference type="CDD" id="cd20104">
    <property type="entry name" value="MBT_PHF20L1-like"/>
    <property type="match status" value="1"/>
</dbReference>
<keyword evidence="5" id="KW-0156">Chromatin regulator</keyword>
<keyword evidence="16" id="KW-1185">Reference proteome</keyword>
<protein>
    <recommendedName>
        <fullName evidence="2">histone acetyltransferase</fullName>
        <ecNumber evidence="2">2.3.1.48</ecNumber>
    </recommendedName>
</protein>
<evidence type="ECO:0000313" key="15">
    <source>
        <dbReference type="EnsemblProtists" id="EKX40553"/>
    </source>
</evidence>
<dbReference type="InterPro" id="IPR016197">
    <property type="entry name" value="Chromo-like_dom_sf"/>
</dbReference>
<dbReference type="InterPro" id="IPR013178">
    <property type="entry name" value="Histone_AcTrfase_Rtt109/CBP"/>
</dbReference>
<dbReference type="SUPFAM" id="SSF54160">
    <property type="entry name" value="Chromo domain-like"/>
    <property type="match status" value="1"/>
</dbReference>
<dbReference type="InterPro" id="IPR001452">
    <property type="entry name" value="SH3_domain"/>
</dbReference>
<dbReference type="HOGENOM" id="CLU_264966_0_0_1"/>
<dbReference type="PROSITE" id="PS50002">
    <property type="entry name" value="SH3"/>
    <property type="match status" value="1"/>
</dbReference>
<dbReference type="InterPro" id="IPR031162">
    <property type="entry name" value="CBP_P300_HAT"/>
</dbReference>
<evidence type="ECO:0000256" key="8">
    <source>
        <dbReference type="ARBA" id="ARBA00023242"/>
    </source>
</evidence>
<evidence type="ECO:0000256" key="11">
    <source>
        <dbReference type="SAM" id="MobiDB-lite"/>
    </source>
</evidence>
<feature type="compositionally biased region" description="Basic residues" evidence="11">
    <location>
        <begin position="1090"/>
        <end position="1109"/>
    </location>
</feature>
<keyword evidence="4" id="KW-0808">Transferase</keyword>